<keyword evidence="3" id="KW-0067">ATP-binding</keyword>
<dbReference type="Pfam" id="PF03133">
    <property type="entry name" value="TTL"/>
    <property type="match status" value="1"/>
</dbReference>
<gene>
    <name evidence="7" type="ORF">PSON_ATCC_30995.1.T1110123</name>
</gene>
<keyword evidence="4" id="KW-0175">Coiled coil</keyword>
<proteinExistence type="predicted"/>
<dbReference type="GO" id="GO:0000226">
    <property type="term" value="P:microtubule cytoskeleton organization"/>
    <property type="evidence" value="ECO:0007669"/>
    <property type="project" value="TreeGrafter"/>
</dbReference>
<dbReference type="PANTHER" id="PTHR12241">
    <property type="entry name" value="TUBULIN POLYGLUTAMYLASE"/>
    <property type="match status" value="1"/>
</dbReference>
<evidence type="ECO:0008006" key="9">
    <source>
        <dbReference type="Google" id="ProtNLM"/>
    </source>
</evidence>
<accession>A0A8S1QQ67</accession>
<keyword evidence="6" id="KW-0812">Transmembrane</keyword>
<dbReference type="InterPro" id="IPR004344">
    <property type="entry name" value="TTL/TTLL_fam"/>
</dbReference>
<feature type="coiled-coil region" evidence="4">
    <location>
        <begin position="147"/>
        <end position="174"/>
    </location>
</feature>
<dbReference type="OrthoDB" id="202825at2759"/>
<protein>
    <recommendedName>
        <fullName evidence="9">Tubulin-tyrosine ligase family protein</fullName>
    </recommendedName>
</protein>
<name>A0A8S1QQ67_9CILI</name>
<evidence type="ECO:0000313" key="8">
    <source>
        <dbReference type="Proteomes" id="UP000692954"/>
    </source>
</evidence>
<keyword evidence="6" id="KW-1133">Transmembrane helix</keyword>
<reference evidence="7" key="1">
    <citation type="submission" date="2021-01" db="EMBL/GenBank/DDBJ databases">
        <authorList>
            <consortium name="Genoscope - CEA"/>
            <person name="William W."/>
        </authorList>
    </citation>
    <scope>NUCLEOTIDE SEQUENCE</scope>
</reference>
<dbReference type="PROSITE" id="PS51221">
    <property type="entry name" value="TTL"/>
    <property type="match status" value="1"/>
</dbReference>
<evidence type="ECO:0000256" key="1">
    <source>
        <dbReference type="ARBA" id="ARBA00022598"/>
    </source>
</evidence>
<dbReference type="GO" id="GO:0015631">
    <property type="term" value="F:tubulin binding"/>
    <property type="evidence" value="ECO:0007669"/>
    <property type="project" value="TreeGrafter"/>
</dbReference>
<dbReference type="EMBL" id="CAJJDN010000111">
    <property type="protein sequence ID" value="CAD8116600.1"/>
    <property type="molecule type" value="Genomic_DNA"/>
</dbReference>
<evidence type="ECO:0000313" key="7">
    <source>
        <dbReference type="EMBL" id="CAD8116600.1"/>
    </source>
</evidence>
<keyword evidence="6" id="KW-0472">Membrane</keyword>
<keyword evidence="1" id="KW-0436">Ligase</keyword>
<feature type="compositionally biased region" description="Basic and acidic residues" evidence="5">
    <location>
        <begin position="428"/>
        <end position="437"/>
    </location>
</feature>
<dbReference type="GO" id="GO:0005524">
    <property type="term" value="F:ATP binding"/>
    <property type="evidence" value="ECO:0007669"/>
    <property type="project" value="UniProtKB-KW"/>
</dbReference>
<organism evidence="7 8">
    <name type="scientific">Paramecium sonneborni</name>
    <dbReference type="NCBI Taxonomy" id="65129"/>
    <lineage>
        <taxon>Eukaryota</taxon>
        <taxon>Sar</taxon>
        <taxon>Alveolata</taxon>
        <taxon>Ciliophora</taxon>
        <taxon>Intramacronucleata</taxon>
        <taxon>Oligohymenophorea</taxon>
        <taxon>Peniculida</taxon>
        <taxon>Parameciidae</taxon>
        <taxon>Paramecium</taxon>
    </lineage>
</organism>
<feature type="region of interest" description="Disordered" evidence="5">
    <location>
        <begin position="304"/>
        <end position="336"/>
    </location>
</feature>
<dbReference type="GO" id="GO:0070740">
    <property type="term" value="F:tubulin-glutamic acid ligase activity"/>
    <property type="evidence" value="ECO:0007669"/>
    <property type="project" value="TreeGrafter"/>
</dbReference>
<evidence type="ECO:0000256" key="4">
    <source>
        <dbReference type="SAM" id="Coils"/>
    </source>
</evidence>
<sequence length="855" mass="100844">MRKKKKKKIRTESLGKTVEHLPAIGKQLTSIKTQSQMEQSNVYSKSSTTKQNFEFKQISLDGNINHLEKKEELSQIFLINSQTQSNNLIQTDILDQHEYDNKIIEESIIKNQNEQNSKNYFDLTERSQISNNNYDTNQNFYVESQSFSKKEDVQNKLKNNLQEKNQESKDHQNLIPQNEIDHSRVNVQQKQDQAQEFDQIQNFDQEQKNQQLIPNQEIYYNDQFFQRDQLIQNHYNYIINQFQNNEELTGNSKEDYLREIQQFQNKLIEKEKINDDIDKEIEVEEDNEISHKIQMNVVQKNQSKNQFITKQSRSKQSQRRQDLKSQSGSQKQLNHKVKKIKRRKYNILLIQKKLMLACIISFPPFIINTTKICTFLSINLKPYLLKQSKYLSNSTSLFFLNKHQYNISYEIADDFQEIESDHELISNEKQTKHKESGAKQNGKVDQQSKQKVAIENKQKVVLTDKEKMDEIKNIWKEKGLDEFKVKQLQSTNSNSIFKAITPNIINRPKNPQLKYIQRMLQCIDDSKLEDYSDIVPNFQHLFSGFFNNSPHYNHLDVMRDIFSIFSQNIEKVDNVESLLCIYKQNPLAINPNELYQICTTKISQESYLLKGHKFDMRIYVLVTSFNPLEVFLYKEGFARQTTQPFTLDNNDLKNQLVHLTNFAVQKTHVQIQYLEQQLGGCKISLRQLREKLIDQNIDWNKIWEQVQDFILKSLVACQSEIPNNPNSFELFGQDIIVDTNQKCWLLEVNVSPSLARDYILDELIKQQLIDDIFDLIDGLIMIDKDFVKCQKEEFKKNKVENLDLNYILNGTHLRRYGEMPKQMGGFMRLAPSEKNDKLRSLVQSYKTINGRGTID</sequence>
<dbReference type="PANTHER" id="PTHR12241:SF155">
    <property type="entry name" value="TUBULIN-TYROSINE LIGASE FAMILY PROTEIN"/>
    <property type="match status" value="1"/>
</dbReference>
<comment type="caution">
    <text evidence="7">The sequence shown here is derived from an EMBL/GenBank/DDBJ whole genome shotgun (WGS) entry which is preliminary data.</text>
</comment>
<feature type="coiled-coil region" evidence="4">
    <location>
        <begin position="253"/>
        <end position="280"/>
    </location>
</feature>
<feature type="transmembrane region" description="Helical" evidence="6">
    <location>
        <begin position="345"/>
        <end position="367"/>
    </location>
</feature>
<evidence type="ECO:0000256" key="2">
    <source>
        <dbReference type="ARBA" id="ARBA00022741"/>
    </source>
</evidence>
<feature type="region of interest" description="Disordered" evidence="5">
    <location>
        <begin position="428"/>
        <end position="451"/>
    </location>
</feature>
<keyword evidence="8" id="KW-1185">Reference proteome</keyword>
<dbReference type="Proteomes" id="UP000692954">
    <property type="component" value="Unassembled WGS sequence"/>
</dbReference>
<dbReference type="AlphaFoldDB" id="A0A8S1QQ67"/>
<keyword evidence="2" id="KW-0547">Nucleotide-binding</keyword>
<evidence type="ECO:0000256" key="5">
    <source>
        <dbReference type="SAM" id="MobiDB-lite"/>
    </source>
</evidence>
<evidence type="ECO:0000256" key="6">
    <source>
        <dbReference type="SAM" id="Phobius"/>
    </source>
</evidence>
<dbReference type="GO" id="GO:0036064">
    <property type="term" value="C:ciliary basal body"/>
    <property type="evidence" value="ECO:0007669"/>
    <property type="project" value="TreeGrafter"/>
</dbReference>
<evidence type="ECO:0000256" key="3">
    <source>
        <dbReference type="ARBA" id="ARBA00022840"/>
    </source>
</evidence>